<feature type="binding site" evidence="6">
    <location>
        <position position="266"/>
    </location>
    <ligand>
        <name>NAD(+)</name>
        <dbReference type="ChEBI" id="CHEBI:57540"/>
    </ligand>
</feature>
<evidence type="ECO:0000259" key="7">
    <source>
        <dbReference type="Pfam" id="PF02852"/>
    </source>
</evidence>
<sequence>MADLLSPDICIIGGGPVGIELALSLVAFGVSVVLVEPDRWGEKGVGRDIALRAFSAAARHVGTIERANAFGIATGPVSVDFTALRAHIAAAVAAAAPDASAERLAARGIWVLRSPARFTDRRTIEAGNYIVRPRRFVVAGGSAPVIPDIPGLSTVEYLTTDTTLDVKAVPERLLVLGAGAEAVEIAQGFRRLGAQVTVVDTARALPDCDPEPAAIVLHRLRSEGILLAEDRALSHVERAPSAIRVHCDSADGPVVFDCSHLLVATGRRAEVAGLNLAAAGIRTDERGIVVGPGLRSRNRRVYAIGEATGRASSLAAARQHIAVILPQLLFRLSRRDEPHLVPRIVWTDPEIAEIGLGIEEARKRHGDIRLLRWPYAENDRARAERWTTGLVRILVDQKEKVLGVTIVGENAAELIDFWSLVLARGLALNDIRSHVPPYPTFSEIGKSAAVSYDRPLMQKPWTRFLIRFLARLG</sequence>
<dbReference type="EMBL" id="QFBC01000004">
    <property type="protein sequence ID" value="PWE55982.1"/>
    <property type="molecule type" value="Genomic_DNA"/>
</dbReference>
<dbReference type="RefSeq" id="WP_109458301.1">
    <property type="nucleotide sequence ID" value="NZ_QFBC01000004.1"/>
</dbReference>
<dbReference type="InterPro" id="IPR016156">
    <property type="entry name" value="FAD/NAD-linked_Rdtase_dimer_sf"/>
</dbReference>
<accession>A0A2U2DRT0</accession>
<feature type="domain" description="FAD/NAD(P)-binding" evidence="8">
    <location>
        <begin position="8"/>
        <end position="319"/>
    </location>
</feature>
<proteinExistence type="inferred from homology"/>
<feature type="binding site" evidence="6">
    <location>
        <begin position="177"/>
        <end position="184"/>
    </location>
    <ligand>
        <name>NAD(+)</name>
        <dbReference type="ChEBI" id="CHEBI:57540"/>
    </ligand>
</feature>
<reference evidence="9 10" key="1">
    <citation type="submission" date="2018-05" db="EMBL/GenBank/DDBJ databases">
        <title>The draft genome of strain NS-104.</title>
        <authorList>
            <person name="Hang P."/>
            <person name="Jiang J."/>
        </authorList>
    </citation>
    <scope>NUCLEOTIDE SEQUENCE [LARGE SCALE GENOMIC DNA]</scope>
    <source>
        <strain evidence="9 10">NS-104</strain>
    </source>
</reference>
<keyword evidence="6" id="KW-0520">NAD</keyword>
<dbReference type="SUPFAM" id="SSF55424">
    <property type="entry name" value="FAD/NAD-linked reductases, dimerisation (C-terminal) domain"/>
    <property type="match status" value="1"/>
</dbReference>
<dbReference type="Pfam" id="PF07992">
    <property type="entry name" value="Pyr_redox_2"/>
    <property type="match status" value="1"/>
</dbReference>
<dbReference type="PANTHER" id="PTHR43014:SF2">
    <property type="entry name" value="MERCURIC REDUCTASE"/>
    <property type="match status" value="1"/>
</dbReference>
<dbReference type="GO" id="GO:0003955">
    <property type="term" value="F:NAD(P)H dehydrogenase (quinone) activity"/>
    <property type="evidence" value="ECO:0007669"/>
    <property type="project" value="TreeGrafter"/>
</dbReference>
<gene>
    <name evidence="9" type="ORF">DEM27_11075</name>
</gene>
<dbReference type="Gene3D" id="3.50.50.60">
    <property type="entry name" value="FAD/NAD(P)-binding domain"/>
    <property type="match status" value="2"/>
</dbReference>
<dbReference type="InterPro" id="IPR023753">
    <property type="entry name" value="FAD/NAD-binding_dom"/>
</dbReference>
<keyword evidence="5" id="KW-0560">Oxidoreductase</keyword>
<keyword evidence="6" id="KW-0547">Nucleotide-binding</keyword>
<dbReference type="GO" id="GO:0050660">
    <property type="term" value="F:flavin adenine dinucleotide binding"/>
    <property type="evidence" value="ECO:0007669"/>
    <property type="project" value="TreeGrafter"/>
</dbReference>
<evidence type="ECO:0000256" key="1">
    <source>
        <dbReference type="ARBA" id="ARBA00001974"/>
    </source>
</evidence>
<dbReference type="Pfam" id="PF02852">
    <property type="entry name" value="Pyr_redox_dim"/>
    <property type="match status" value="1"/>
</dbReference>
<dbReference type="Proteomes" id="UP000245252">
    <property type="component" value="Unassembled WGS sequence"/>
</dbReference>
<organism evidence="9 10">
    <name type="scientific">Metarhizobium album</name>
    <dbReference type="NCBI Taxonomy" id="2182425"/>
    <lineage>
        <taxon>Bacteria</taxon>
        <taxon>Pseudomonadati</taxon>
        <taxon>Pseudomonadota</taxon>
        <taxon>Alphaproteobacteria</taxon>
        <taxon>Hyphomicrobiales</taxon>
        <taxon>Rhizobiaceae</taxon>
        <taxon>Metarhizobium</taxon>
    </lineage>
</organism>
<dbReference type="InterPro" id="IPR001100">
    <property type="entry name" value="Pyr_nuc-diS_OxRdtase"/>
</dbReference>
<evidence type="ECO:0000256" key="3">
    <source>
        <dbReference type="ARBA" id="ARBA00022630"/>
    </source>
</evidence>
<name>A0A2U2DRT0_9HYPH</name>
<dbReference type="FunFam" id="3.30.390.30:FF:000001">
    <property type="entry name" value="Dihydrolipoyl dehydrogenase"/>
    <property type="match status" value="1"/>
</dbReference>
<evidence type="ECO:0000256" key="4">
    <source>
        <dbReference type="ARBA" id="ARBA00022827"/>
    </source>
</evidence>
<dbReference type="InterPro" id="IPR004099">
    <property type="entry name" value="Pyr_nucl-diS_OxRdtase_dimer"/>
</dbReference>
<feature type="domain" description="Pyridine nucleotide-disulphide oxidoreductase dimerisation" evidence="7">
    <location>
        <begin position="341"/>
        <end position="448"/>
    </location>
</feature>
<evidence type="ECO:0000256" key="5">
    <source>
        <dbReference type="ARBA" id="ARBA00023002"/>
    </source>
</evidence>
<comment type="cofactor">
    <cofactor evidence="1">
        <name>FAD</name>
        <dbReference type="ChEBI" id="CHEBI:57692"/>
    </cofactor>
</comment>
<dbReference type="Gene3D" id="3.30.390.30">
    <property type="match status" value="1"/>
</dbReference>
<dbReference type="PRINTS" id="PR00368">
    <property type="entry name" value="FADPNR"/>
</dbReference>
<dbReference type="OrthoDB" id="9781772at2"/>
<keyword evidence="3" id="KW-0285">Flavoprotein</keyword>
<keyword evidence="10" id="KW-1185">Reference proteome</keyword>
<evidence type="ECO:0000259" key="8">
    <source>
        <dbReference type="Pfam" id="PF07992"/>
    </source>
</evidence>
<evidence type="ECO:0000313" key="10">
    <source>
        <dbReference type="Proteomes" id="UP000245252"/>
    </source>
</evidence>
<comment type="similarity">
    <text evidence="2">Belongs to the class-I pyridine nucleotide-disulfide oxidoreductase family.</text>
</comment>
<evidence type="ECO:0000256" key="6">
    <source>
        <dbReference type="PIRSR" id="PIRSR000350-3"/>
    </source>
</evidence>
<dbReference type="SUPFAM" id="SSF51905">
    <property type="entry name" value="FAD/NAD(P)-binding domain"/>
    <property type="match status" value="1"/>
</dbReference>
<comment type="caution">
    <text evidence="9">The sequence shown here is derived from an EMBL/GenBank/DDBJ whole genome shotgun (WGS) entry which is preliminary data.</text>
</comment>
<protein>
    <submittedName>
        <fullName evidence="9">Dihydrolipoamide dehydrogenase</fullName>
    </submittedName>
</protein>
<dbReference type="PIRSF" id="PIRSF000350">
    <property type="entry name" value="Mercury_reductase_MerA"/>
    <property type="match status" value="1"/>
</dbReference>
<dbReference type="PANTHER" id="PTHR43014">
    <property type="entry name" value="MERCURIC REDUCTASE"/>
    <property type="match status" value="1"/>
</dbReference>
<evidence type="ECO:0000256" key="2">
    <source>
        <dbReference type="ARBA" id="ARBA00007532"/>
    </source>
</evidence>
<dbReference type="PRINTS" id="PR00411">
    <property type="entry name" value="PNDRDTASEI"/>
</dbReference>
<evidence type="ECO:0000313" key="9">
    <source>
        <dbReference type="EMBL" id="PWE55982.1"/>
    </source>
</evidence>
<dbReference type="AlphaFoldDB" id="A0A2U2DRT0"/>
<keyword evidence="4" id="KW-0274">FAD</keyword>
<dbReference type="InterPro" id="IPR036188">
    <property type="entry name" value="FAD/NAD-bd_sf"/>
</dbReference>